<keyword evidence="2" id="KW-1185">Reference proteome</keyword>
<evidence type="ECO:0000313" key="1">
    <source>
        <dbReference type="EMBL" id="KAF8426147.1"/>
    </source>
</evidence>
<proteinExistence type="predicted"/>
<dbReference type="AlphaFoldDB" id="A0AAD4BG12"/>
<comment type="caution">
    <text evidence="1">The sequence shown here is derived from an EMBL/GenBank/DDBJ whole genome shotgun (WGS) entry which is preliminary data.</text>
</comment>
<reference evidence="1" key="1">
    <citation type="submission" date="2019-10" db="EMBL/GenBank/DDBJ databases">
        <authorList>
            <consortium name="DOE Joint Genome Institute"/>
            <person name="Kuo A."/>
            <person name="Miyauchi S."/>
            <person name="Kiss E."/>
            <person name="Drula E."/>
            <person name="Kohler A."/>
            <person name="Sanchez-Garcia M."/>
            <person name="Andreopoulos B."/>
            <person name="Barry K.W."/>
            <person name="Bonito G."/>
            <person name="Buee M."/>
            <person name="Carver A."/>
            <person name="Chen C."/>
            <person name="Cichocki N."/>
            <person name="Clum A."/>
            <person name="Culley D."/>
            <person name="Crous P.W."/>
            <person name="Fauchery L."/>
            <person name="Girlanda M."/>
            <person name="Hayes R."/>
            <person name="Keri Z."/>
            <person name="LaButti K."/>
            <person name="Lipzen A."/>
            <person name="Lombard V."/>
            <person name="Magnuson J."/>
            <person name="Maillard F."/>
            <person name="Morin E."/>
            <person name="Murat C."/>
            <person name="Nolan M."/>
            <person name="Ohm R."/>
            <person name="Pangilinan J."/>
            <person name="Pereira M."/>
            <person name="Perotto S."/>
            <person name="Peter M."/>
            <person name="Riley R."/>
            <person name="Sitrit Y."/>
            <person name="Stielow B."/>
            <person name="Szollosi G."/>
            <person name="Zifcakova L."/>
            <person name="Stursova M."/>
            <person name="Spatafora J.W."/>
            <person name="Tedersoo L."/>
            <person name="Vaario L.-M."/>
            <person name="Yamada A."/>
            <person name="Yan M."/>
            <person name="Wang P."/>
            <person name="Xu J."/>
            <person name="Bruns T."/>
            <person name="Baldrian P."/>
            <person name="Vilgalys R."/>
            <person name="Henrissat B."/>
            <person name="Grigoriev I.V."/>
            <person name="Hibbett D."/>
            <person name="Nagy L.G."/>
            <person name="Martin F.M."/>
        </authorList>
    </citation>
    <scope>NUCLEOTIDE SEQUENCE</scope>
    <source>
        <strain evidence="1">BED1</strain>
    </source>
</reference>
<reference evidence="1" key="2">
    <citation type="journal article" date="2020" name="Nat. Commun.">
        <title>Large-scale genome sequencing of mycorrhizal fungi provides insights into the early evolution of symbiotic traits.</title>
        <authorList>
            <person name="Miyauchi S."/>
            <person name="Kiss E."/>
            <person name="Kuo A."/>
            <person name="Drula E."/>
            <person name="Kohler A."/>
            <person name="Sanchez-Garcia M."/>
            <person name="Morin E."/>
            <person name="Andreopoulos B."/>
            <person name="Barry K.W."/>
            <person name="Bonito G."/>
            <person name="Buee M."/>
            <person name="Carver A."/>
            <person name="Chen C."/>
            <person name="Cichocki N."/>
            <person name="Clum A."/>
            <person name="Culley D."/>
            <person name="Crous P.W."/>
            <person name="Fauchery L."/>
            <person name="Girlanda M."/>
            <person name="Hayes R.D."/>
            <person name="Keri Z."/>
            <person name="LaButti K."/>
            <person name="Lipzen A."/>
            <person name="Lombard V."/>
            <person name="Magnuson J."/>
            <person name="Maillard F."/>
            <person name="Murat C."/>
            <person name="Nolan M."/>
            <person name="Ohm R.A."/>
            <person name="Pangilinan J."/>
            <person name="Pereira M.F."/>
            <person name="Perotto S."/>
            <person name="Peter M."/>
            <person name="Pfister S."/>
            <person name="Riley R."/>
            <person name="Sitrit Y."/>
            <person name="Stielow J.B."/>
            <person name="Szollosi G."/>
            <person name="Zifcakova L."/>
            <person name="Stursova M."/>
            <person name="Spatafora J.W."/>
            <person name="Tedersoo L."/>
            <person name="Vaario L.M."/>
            <person name="Yamada A."/>
            <person name="Yan M."/>
            <person name="Wang P."/>
            <person name="Xu J."/>
            <person name="Bruns T."/>
            <person name="Baldrian P."/>
            <person name="Vilgalys R."/>
            <person name="Dunand C."/>
            <person name="Henrissat B."/>
            <person name="Grigoriev I.V."/>
            <person name="Hibbett D."/>
            <person name="Nagy L.G."/>
            <person name="Martin F.M."/>
        </authorList>
    </citation>
    <scope>NUCLEOTIDE SEQUENCE</scope>
    <source>
        <strain evidence="1">BED1</strain>
    </source>
</reference>
<dbReference type="Proteomes" id="UP001194468">
    <property type="component" value="Unassembled WGS sequence"/>
</dbReference>
<organism evidence="1 2">
    <name type="scientific">Boletus edulis BED1</name>
    <dbReference type="NCBI Taxonomy" id="1328754"/>
    <lineage>
        <taxon>Eukaryota</taxon>
        <taxon>Fungi</taxon>
        <taxon>Dikarya</taxon>
        <taxon>Basidiomycota</taxon>
        <taxon>Agaricomycotina</taxon>
        <taxon>Agaricomycetes</taxon>
        <taxon>Agaricomycetidae</taxon>
        <taxon>Boletales</taxon>
        <taxon>Boletineae</taxon>
        <taxon>Boletaceae</taxon>
        <taxon>Boletoideae</taxon>
        <taxon>Boletus</taxon>
    </lineage>
</organism>
<gene>
    <name evidence="1" type="ORF">L210DRAFT_935199</name>
</gene>
<protein>
    <submittedName>
        <fullName evidence="1">Uncharacterized protein</fullName>
    </submittedName>
</protein>
<dbReference type="EMBL" id="WHUW01000089">
    <property type="protein sequence ID" value="KAF8426147.1"/>
    <property type="molecule type" value="Genomic_DNA"/>
</dbReference>
<sequence length="195" mass="21125">MQKPSSSLFNLWANLPLKTGCLYVVLGDLRGRKTVQQLGWSFCINDSESAVEGSLKSIVGSSSRQKIQALCDRFIDPGSHREIYSTLSAAEELDTRLRKLTTIHLRNGGSDSIPESATQASIRAVMKALEDLLVNATEGANVCVPGKASDFTKRAIHEFVIDLLIPHQDSPTSSLNASMVVDSVLRSGPADPSQR</sequence>
<name>A0AAD4BG12_BOLED</name>
<evidence type="ECO:0000313" key="2">
    <source>
        <dbReference type="Proteomes" id="UP001194468"/>
    </source>
</evidence>
<accession>A0AAD4BG12</accession>